<gene>
    <name evidence="3" type="ORF">F6450_09775</name>
    <name evidence="4" type="ORF">HWA77_24040</name>
</gene>
<dbReference type="GO" id="GO:0003824">
    <property type="term" value="F:catalytic activity"/>
    <property type="evidence" value="ECO:0007669"/>
    <property type="project" value="InterPro"/>
</dbReference>
<dbReference type="AlphaFoldDB" id="A0A1C3DYD7"/>
<evidence type="ECO:0000313" key="3">
    <source>
        <dbReference type="EMBL" id="KAB1181348.1"/>
    </source>
</evidence>
<dbReference type="RefSeq" id="WP_036764209.1">
    <property type="nucleotide sequence ID" value="NZ_AP026780.1"/>
</dbReference>
<evidence type="ECO:0000259" key="2">
    <source>
        <dbReference type="Pfam" id="PF01035"/>
    </source>
</evidence>
<dbReference type="Proteomes" id="UP000533429">
    <property type="component" value="Unassembled WGS sequence"/>
</dbReference>
<protein>
    <submittedName>
        <fullName evidence="3">MGMT family protein</fullName>
    </submittedName>
</protein>
<dbReference type="PANTHER" id="PTHR42942">
    <property type="entry name" value="6-O-METHYLGUANINE DNA METHYLTRANSFERASE"/>
    <property type="match status" value="1"/>
</dbReference>
<dbReference type="CDD" id="cd06445">
    <property type="entry name" value="ATase"/>
    <property type="match status" value="1"/>
</dbReference>
<evidence type="ECO:0000313" key="4">
    <source>
        <dbReference type="EMBL" id="NVP03282.1"/>
    </source>
</evidence>
<keyword evidence="1" id="KW-0227">DNA damage</keyword>
<dbReference type="KEGG" id="pds:CAY62_03800"/>
<reference evidence="3 5" key="1">
    <citation type="submission" date="2019-09" db="EMBL/GenBank/DDBJ databases">
        <title>Photobacterium damselae subsp. damselae CDC-2227-81, a human clinical isolate.</title>
        <authorList>
            <person name="Osorio C.R."/>
        </authorList>
    </citation>
    <scope>NUCLEOTIDE SEQUENCE [LARGE SCALE GENOMIC DNA]</scope>
    <source>
        <strain evidence="3 5">CDC-2227-81</strain>
    </source>
</reference>
<dbReference type="Gene3D" id="1.10.10.10">
    <property type="entry name" value="Winged helix-like DNA-binding domain superfamily/Winged helix DNA-binding domain"/>
    <property type="match status" value="1"/>
</dbReference>
<dbReference type="InterPro" id="IPR036388">
    <property type="entry name" value="WH-like_DNA-bd_sf"/>
</dbReference>
<dbReference type="GO" id="GO:0006281">
    <property type="term" value="P:DNA repair"/>
    <property type="evidence" value="ECO:0007669"/>
    <property type="project" value="InterPro"/>
</dbReference>
<evidence type="ECO:0000313" key="5">
    <source>
        <dbReference type="Proteomes" id="UP000480943"/>
    </source>
</evidence>
<dbReference type="PANTHER" id="PTHR42942:SF1">
    <property type="entry name" value="ALKYLTRANSFERASE-LIKE PROTEIN 1"/>
    <property type="match status" value="1"/>
</dbReference>
<dbReference type="GeneID" id="93397166"/>
<proteinExistence type="predicted"/>
<sequence length="101" mass="11532">MDDFSAQIYSQVYHIPKGKISTYGDIARFAGYPGYARQVGKLLANLPEGSTIPWHRVINSQGQISLKGENLERQKRHLEQEGIEVSVTGRIRLKNYRWNGE</sequence>
<dbReference type="Pfam" id="PF01035">
    <property type="entry name" value="DNA_binding_1"/>
    <property type="match status" value="1"/>
</dbReference>
<reference evidence="4 6" key="2">
    <citation type="submission" date="2020-06" db="EMBL/GenBank/DDBJ databases">
        <title>Photobacterium damselae subsp. damselae comparative genomics.</title>
        <authorList>
            <person name="Osorio C.R."/>
        </authorList>
    </citation>
    <scope>NUCLEOTIDE SEQUENCE [LARGE SCALE GENOMIC DNA]</scope>
    <source>
        <strain evidence="4 6">TW250/03</strain>
    </source>
</reference>
<dbReference type="InterPro" id="IPR036217">
    <property type="entry name" value="MethylDNA_cys_MeTrfase_DNAb"/>
</dbReference>
<dbReference type="SUPFAM" id="SSF46767">
    <property type="entry name" value="Methylated DNA-protein cysteine methyltransferase, C-terminal domain"/>
    <property type="match status" value="1"/>
</dbReference>
<dbReference type="InterPro" id="IPR052520">
    <property type="entry name" value="ATL_DNA_repair"/>
</dbReference>
<evidence type="ECO:0000256" key="1">
    <source>
        <dbReference type="ARBA" id="ARBA00022763"/>
    </source>
</evidence>
<organism evidence="3 5">
    <name type="scientific">Photobacterium damselae subsp. damselae</name>
    <name type="common">Listonella damsela</name>
    <dbReference type="NCBI Taxonomy" id="85581"/>
    <lineage>
        <taxon>Bacteria</taxon>
        <taxon>Pseudomonadati</taxon>
        <taxon>Pseudomonadota</taxon>
        <taxon>Gammaproteobacteria</taxon>
        <taxon>Vibrionales</taxon>
        <taxon>Vibrionaceae</taxon>
        <taxon>Photobacterium</taxon>
    </lineage>
</organism>
<name>A0A1C3DYD7_PHODD</name>
<dbReference type="EMBL" id="VZUQ01000055">
    <property type="protein sequence ID" value="KAB1181348.1"/>
    <property type="molecule type" value="Genomic_DNA"/>
</dbReference>
<comment type="caution">
    <text evidence="3">The sequence shown here is derived from an EMBL/GenBank/DDBJ whole genome shotgun (WGS) entry which is preliminary data.</text>
</comment>
<accession>A0A1C3DYD7</accession>
<dbReference type="EMBL" id="JABXOR010001555">
    <property type="protein sequence ID" value="NVP03282.1"/>
    <property type="molecule type" value="Genomic_DNA"/>
</dbReference>
<feature type="domain" description="Methylated-DNA-[protein]-cysteine S-methyltransferase DNA binding" evidence="2">
    <location>
        <begin position="3"/>
        <end position="83"/>
    </location>
</feature>
<evidence type="ECO:0000313" key="6">
    <source>
        <dbReference type="Proteomes" id="UP000533429"/>
    </source>
</evidence>
<dbReference type="Proteomes" id="UP000480943">
    <property type="component" value="Unassembled WGS sequence"/>
</dbReference>
<dbReference type="InterPro" id="IPR014048">
    <property type="entry name" value="MethylDNA_cys_MeTrfase_DNA-bd"/>
</dbReference>